<dbReference type="Pfam" id="PF26061">
    <property type="entry name" value="DUF8021"/>
    <property type="match status" value="1"/>
</dbReference>
<evidence type="ECO:0000313" key="3">
    <source>
        <dbReference type="EMBL" id="KAK4639936.1"/>
    </source>
</evidence>
<feature type="chain" id="PRO_5045711838" description="DUF8021 domain-containing protein" evidence="1">
    <location>
        <begin position="20"/>
        <end position="266"/>
    </location>
</feature>
<dbReference type="RefSeq" id="XP_062728912.1">
    <property type="nucleotide sequence ID" value="XM_062881634.1"/>
</dbReference>
<keyword evidence="4" id="KW-1185">Reference proteome</keyword>
<gene>
    <name evidence="3" type="ORF">QC761_700495</name>
</gene>
<dbReference type="Proteomes" id="UP001322138">
    <property type="component" value="Unassembled WGS sequence"/>
</dbReference>
<evidence type="ECO:0000256" key="1">
    <source>
        <dbReference type="SAM" id="SignalP"/>
    </source>
</evidence>
<evidence type="ECO:0000259" key="2">
    <source>
        <dbReference type="Pfam" id="PF26061"/>
    </source>
</evidence>
<dbReference type="GeneID" id="87901116"/>
<keyword evidence="1" id="KW-0732">Signal</keyword>
<feature type="signal peptide" evidence="1">
    <location>
        <begin position="1"/>
        <end position="19"/>
    </location>
</feature>
<evidence type="ECO:0000313" key="4">
    <source>
        <dbReference type="Proteomes" id="UP001322138"/>
    </source>
</evidence>
<proteinExistence type="predicted"/>
<name>A0ABR0F8C5_9PEZI</name>
<sequence length="266" mass="29105">MIASRLLLSLLLSLSGVLGQRCQWSHLRQSSDRYSELQTSPQHTPSPSDPLFFPATSPYPFYNNAILTPLNQTILATTQVRPLHTHSIIDQEGCSSYTRLITNDAILAVQIFYESATNTGGVPLRVKEIHTVYFLAPGNSTEKIQANVKRETWPSFSRSDQDARSTLKGVFDAYLDANGPVAWAGSCSMLDSGKGGDLRAGQGDQCAELRLQLKEGQKIEQRMYVIDESLGAVTVSGVVGGKVAGFEGRVVKGKLEYVHQFGDYCS</sequence>
<dbReference type="EMBL" id="JAFFGZ010000009">
    <property type="protein sequence ID" value="KAK4639936.1"/>
    <property type="molecule type" value="Genomic_DNA"/>
</dbReference>
<organism evidence="3 4">
    <name type="scientific">Podospora bellae-mahoneyi</name>
    <dbReference type="NCBI Taxonomy" id="2093777"/>
    <lineage>
        <taxon>Eukaryota</taxon>
        <taxon>Fungi</taxon>
        <taxon>Dikarya</taxon>
        <taxon>Ascomycota</taxon>
        <taxon>Pezizomycotina</taxon>
        <taxon>Sordariomycetes</taxon>
        <taxon>Sordariomycetidae</taxon>
        <taxon>Sordariales</taxon>
        <taxon>Podosporaceae</taxon>
        <taxon>Podospora</taxon>
    </lineage>
</organism>
<comment type="caution">
    <text evidence="3">The sequence shown here is derived from an EMBL/GenBank/DDBJ whole genome shotgun (WGS) entry which is preliminary data.</text>
</comment>
<accession>A0ABR0F8C5</accession>
<dbReference type="InterPro" id="IPR058334">
    <property type="entry name" value="DUF8021"/>
</dbReference>
<protein>
    <recommendedName>
        <fullName evidence="2">DUF8021 domain-containing protein</fullName>
    </recommendedName>
</protein>
<reference evidence="3 4" key="1">
    <citation type="journal article" date="2023" name="bioRxiv">
        <title>High-quality genome assemblies of four members of thePodospora anserinaspecies complex.</title>
        <authorList>
            <person name="Ament-Velasquez S.L."/>
            <person name="Vogan A.A."/>
            <person name="Wallerman O."/>
            <person name="Hartmann F."/>
            <person name="Gautier V."/>
            <person name="Silar P."/>
            <person name="Giraud T."/>
            <person name="Johannesson H."/>
        </authorList>
    </citation>
    <scope>NUCLEOTIDE SEQUENCE [LARGE SCALE GENOMIC DNA]</scope>
    <source>
        <strain evidence="3 4">CBS 112042</strain>
    </source>
</reference>
<feature type="domain" description="DUF8021" evidence="2">
    <location>
        <begin position="161"/>
        <end position="260"/>
    </location>
</feature>